<evidence type="ECO:0000256" key="4">
    <source>
        <dbReference type="ARBA" id="ARBA00022679"/>
    </source>
</evidence>
<dbReference type="GO" id="GO:0005737">
    <property type="term" value="C:cytoplasm"/>
    <property type="evidence" value="ECO:0007669"/>
    <property type="project" value="TreeGrafter"/>
</dbReference>
<keyword evidence="2" id="KW-0698">rRNA processing</keyword>
<dbReference type="SUPFAM" id="SSF53335">
    <property type="entry name" value="S-adenosyl-L-methionine-dependent methyltransferases"/>
    <property type="match status" value="1"/>
</dbReference>
<dbReference type="InterPro" id="IPR029063">
    <property type="entry name" value="SAM-dependent_MTases_sf"/>
</dbReference>
<dbReference type="EMBL" id="JAGQNX010000038">
    <property type="protein sequence ID" value="MCA9308136.1"/>
    <property type="molecule type" value="Genomic_DNA"/>
</dbReference>
<sequence>SHRNLESQQLDALYRKRIQKFSKIVIMNYHIPVLLNEILDYLNVQKGCKYIDCNLGDGGHTLEILRLGGCVLGLDIDQKSIDRAQKRIEDENLSTNFIAVCANFKDLYSVAKENGFTACLGVLYDLGYSSTQLDLPEYGLSFLSDAPLDMRLDQNLGVTAADLINTLSERDLTRVFSEFGGENLAKKYAQAIIVARKSHPFTTTKQLSDLLQSVAPKNYEHGRINPATRVFQALRIVVNDELENLQVSLPQAAQVLLPGGRILAISFHSLEDRLVKSFGQSVRPNLKKITLKPVRPSADEVSSNSRSRSACLRVLER</sequence>
<dbReference type="InterPro" id="IPR002903">
    <property type="entry name" value="RsmH"/>
</dbReference>
<evidence type="ECO:0000313" key="7">
    <source>
        <dbReference type="Proteomes" id="UP000740557"/>
    </source>
</evidence>
<reference evidence="6" key="2">
    <citation type="journal article" date="2021" name="Microbiome">
        <title>Successional dynamics and alternative stable states in a saline activated sludge microbial community over 9 years.</title>
        <authorList>
            <person name="Wang Y."/>
            <person name="Ye J."/>
            <person name="Ju F."/>
            <person name="Liu L."/>
            <person name="Boyd J.A."/>
            <person name="Deng Y."/>
            <person name="Parks D.H."/>
            <person name="Jiang X."/>
            <person name="Yin X."/>
            <person name="Woodcroft B.J."/>
            <person name="Tyson G.W."/>
            <person name="Hugenholtz P."/>
            <person name="Polz M.F."/>
            <person name="Zhang T."/>
        </authorList>
    </citation>
    <scope>NUCLEOTIDE SEQUENCE</scope>
    <source>
        <strain evidence="6">HKST-UBA79</strain>
    </source>
</reference>
<evidence type="ECO:0000256" key="3">
    <source>
        <dbReference type="ARBA" id="ARBA00022603"/>
    </source>
</evidence>
<comment type="similarity">
    <text evidence="1">Belongs to the methyltransferase superfamily. RsmH family.</text>
</comment>
<dbReference type="GO" id="GO:0071424">
    <property type="term" value="F:rRNA (cytosine-N4-)-methyltransferase activity"/>
    <property type="evidence" value="ECO:0007669"/>
    <property type="project" value="TreeGrafter"/>
</dbReference>
<dbReference type="NCBIfam" id="TIGR00006">
    <property type="entry name" value="16S rRNA (cytosine(1402)-N(4))-methyltransferase RsmH"/>
    <property type="match status" value="1"/>
</dbReference>
<accession>A0A955EAZ4</accession>
<dbReference type="AlphaFoldDB" id="A0A955EAZ4"/>
<keyword evidence="5" id="KW-0949">S-adenosyl-L-methionine</keyword>
<dbReference type="EC" id="2.1.1.199" evidence="6"/>
<dbReference type="Proteomes" id="UP000740557">
    <property type="component" value="Unassembled WGS sequence"/>
</dbReference>
<dbReference type="PANTHER" id="PTHR11265:SF0">
    <property type="entry name" value="12S RRNA N4-METHYLCYTIDINE METHYLTRANSFERASE"/>
    <property type="match status" value="1"/>
</dbReference>
<dbReference type="Gene3D" id="1.10.150.170">
    <property type="entry name" value="Putative methyltransferase TM0872, insert domain"/>
    <property type="match status" value="1"/>
</dbReference>
<gene>
    <name evidence="6" type="primary">rsmH</name>
    <name evidence="6" type="ORF">KC980_01360</name>
</gene>
<evidence type="ECO:0000256" key="1">
    <source>
        <dbReference type="ARBA" id="ARBA00010396"/>
    </source>
</evidence>
<dbReference type="InterPro" id="IPR023397">
    <property type="entry name" value="SAM-dep_MeTrfase_MraW_recog"/>
</dbReference>
<reference evidence="6" key="1">
    <citation type="submission" date="2020-04" db="EMBL/GenBank/DDBJ databases">
        <authorList>
            <person name="Zhang T."/>
        </authorList>
    </citation>
    <scope>NUCLEOTIDE SEQUENCE</scope>
    <source>
        <strain evidence="6">HKST-UBA79</strain>
    </source>
</reference>
<comment type="caution">
    <text evidence="6">The sequence shown here is derived from an EMBL/GenBank/DDBJ whole genome shotgun (WGS) entry which is preliminary data.</text>
</comment>
<dbReference type="SUPFAM" id="SSF81799">
    <property type="entry name" value="Putative methyltransferase TM0872, insert domain"/>
    <property type="match status" value="1"/>
</dbReference>
<dbReference type="Gene3D" id="3.40.50.150">
    <property type="entry name" value="Vaccinia Virus protein VP39"/>
    <property type="match status" value="1"/>
</dbReference>
<dbReference type="GO" id="GO:0070475">
    <property type="term" value="P:rRNA base methylation"/>
    <property type="evidence" value="ECO:0007669"/>
    <property type="project" value="TreeGrafter"/>
</dbReference>
<dbReference type="PANTHER" id="PTHR11265">
    <property type="entry name" value="S-ADENOSYL-METHYLTRANSFERASE MRAW"/>
    <property type="match status" value="1"/>
</dbReference>
<keyword evidence="4 6" id="KW-0808">Transferase</keyword>
<organism evidence="6 7">
    <name type="scientific">candidate division WWE3 bacterium</name>
    <dbReference type="NCBI Taxonomy" id="2053526"/>
    <lineage>
        <taxon>Bacteria</taxon>
        <taxon>Katanobacteria</taxon>
    </lineage>
</organism>
<proteinExistence type="inferred from homology"/>
<dbReference type="PIRSF" id="PIRSF004486">
    <property type="entry name" value="MraW"/>
    <property type="match status" value="1"/>
</dbReference>
<dbReference type="HAMAP" id="MF_01007">
    <property type="entry name" value="16SrRNA_methyltr_H"/>
    <property type="match status" value="1"/>
</dbReference>
<evidence type="ECO:0000313" key="6">
    <source>
        <dbReference type="EMBL" id="MCA9308136.1"/>
    </source>
</evidence>
<dbReference type="Pfam" id="PF01795">
    <property type="entry name" value="Methyltransf_5"/>
    <property type="match status" value="1"/>
</dbReference>
<name>A0A955EAZ4_UNCKA</name>
<protein>
    <submittedName>
        <fullName evidence="6">16S rRNA (Cytosine(1402)-N(4))-methyltransferase RsmH</fullName>
        <ecNumber evidence="6">2.1.1.199</ecNumber>
    </submittedName>
</protein>
<keyword evidence="3 6" id="KW-0489">Methyltransferase</keyword>
<evidence type="ECO:0000256" key="2">
    <source>
        <dbReference type="ARBA" id="ARBA00022552"/>
    </source>
</evidence>
<evidence type="ECO:0000256" key="5">
    <source>
        <dbReference type="ARBA" id="ARBA00022691"/>
    </source>
</evidence>
<feature type="non-terminal residue" evidence="6">
    <location>
        <position position="1"/>
    </location>
</feature>